<dbReference type="EMBL" id="JAZHXJ010000484">
    <property type="protein sequence ID" value="KAL1859672.1"/>
    <property type="molecule type" value="Genomic_DNA"/>
</dbReference>
<dbReference type="Gene3D" id="2.60.40.1760">
    <property type="entry name" value="glycosyl hydrolase (family 31)"/>
    <property type="match status" value="1"/>
</dbReference>
<dbReference type="InterPro" id="IPR017853">
    <property type="entry name" value="GH"/>
</dbReference>
<dbReference type="InterPro" id="IPR013780">
    <property type="entry name" value="Glyco_hydro_b"/>
</dbReference>
<accession>A0ABR3WDX9</accession>
<dbReference type="SUPFAM" id="SSF51011">
    <property type="entry name" value="Glycosyl hydrolase domain"/>
    <property type="match status" value="1"/>
</dbReference>
<dbReference type="InterPro" id="IPR048395">
    <property type="entry name" value="Glyco_hydro_31_C"/>
</dbReference>
<evidence type="ECO:0000256" key="1">
    <source>
        <dbReference type="ARBA" id="ARBA00007806"/>
    </source>
</evidence>
<dbReference type="InterPro" id="IPR000322">
    <property type="entry name" value="Glyco_hydro_31_TIM"/>
</dbReference>
<dbReference type="Proteomes" id="UP001586593">
    <property type="component" value="Unassembled WGS sequence"/>
</dbReference>
<feature type="domain" description="Glycosyl hydrolase family 31 C-terminal" evidence="7">
    <location>
        <begin position="608"/>
        <end position="693"/>
    </location>
</feature>
<dbReference type="Pfam" id="PF13802">
    <property type="entry name" value="Gal_mutarotas_2"/>
    <property type="match status" value="1"/>
</dbReference>
<dbReference type="PANTHER" id="PTHR43053">
    <property type="entry name" value="GLYCOSIDASE FAMILY 31"/>
    <property type="match status" value="1"/>
</dbReference>
<dbReference type="NCBIfam" id="NF007940">
    <property type="entry name" value="PRK10658.1"/>
    <property type="match status" value="1"/>
</dbReference>
<keyword evidence="9" id="KW-1185">Reference proteome</keyword>
<feature type="domain" description="Glycoside hydrolase family 31 N-terminal" evidence="6">
    <location>
        <begin position="57"/>
        <end position="235"/>
    </location>
</feature>
<keyword evidence="2 4" id="KW-0378">Hydrolase</keyword>
<dbReference type="SUPFAM" id="SSF51445">
    <property type="entry name" value="(Trans)glycosidases"/>
    <property type="match status" value="1"/>
</dbReference>
<comment type="similarity">
    <text evidence="1 4">Belongs to the glycosyl hydrolase 31 family.</text>
</comment>
<dbReference type="InterPro" id="IPR050985">
    <property type="entry name" value="Alpha-glycosidase_related"/>
</dbReference>
<comment type="caution">
    <text evidence="8">The sequence shown here is derived from an EMBL/GenBank/DDBJ whole genome shotgun (WGS) entry which is preliminary data.</text>
</comment>
<dbReference type="Gene3D" id="3.20.20.80">
    <property type="entry name" value="Glycosidases"/>
    <property type="match status" value="1"/>
</dbReference>
<evidence type="ECO:0000256" key="4">
    <source>
        <dbReference type="RuleBase" id="RU361185"/>
    </source>
</evidence>
<evidence type="ECO:0000313" key="9">
    <source>
        <dbReference type="Proteomes" id="UP001586593"/>
    </source>
</evidence>
<gene>
    <name evidence="8" type="ORF">VTK73DRAFT_7509</name>
</gene>
<dbReference type="InterPro" id="IPR025887">
    <property type="entry name" value="Glyco_hydro_31_N_dom"/>
</dbReference>
<proteinExistence type="inferred from homology"/>
<dbReference type="CDD" id="cd06593">
    <property type="entry name" value="GH31_xylosidase_YicI"/>
    <property type="match status" value="1"/>
</dbReference>
<dbReference type="SUPFAM" id="SSF74650">
    <property type="entry name" value="Galactose mutarotase-like"/>
    <property type="match status" value="1"/>
</dbReference>
<dbReference type="CDD" id="cd14752">
    <property type="entry name" value="GH31_N"/>
    <property type="match status" value="1"/>
</dbReference>
<protein>
    <recommendedName>
        <fullName evidence="10">Glycoside hydrolase family 31 N-terminal domain-containing protein</fullName>
    </recommendedName>
</protein>
<evidence type="ECO:0008006" key="10">
    <source>
        <dbReference type="Google" id="ProtNLM"/>
    </source>
</evidence>
<dbReference type="Gene3D" id="2.60.40.1180">
    <property type="entry name" value="Golgi alpha-mannosidase II"/>
    <property type="match status" value="1"/>
</dbReference>
<dbReference type="PANTHER" id="PTHR43053:SF4">
    <property type="entry name" value="MYOGENESIS-REGULATING GLYCOSIDASE"/>
    <property type="match status" value="1"/>
</dbReference>
<evidence type="ECO:0000259" key="6">
    <source>
        <dbReference type="Pfam" id="PF13802"/>
    </source>
</evidence>
<organism evidence="8 9">
    <name type="scientific">Phialemonium thermophilum</name>
    <dbReference type="NCBI Taxonomy" id="223376"/>
    <lineage>
        <taxon>Eukaryota</taxon>
        <taxon>Fungi</taxon>
        <taxon>Dikarya</taxon>
        <taxon>Ascomycota</taxon>
        <taxon>Pezizomycotina</taxon>
        <taxon>Sordariomycetes</taxon>
        <taxon>Sordariomycetidae</taxon>
        <taxon>Cephalothecales</taxon>
        <taxon>Cephalothecaceae</taxon>
        <taxon>Phialemonium</taxon>
    </lineage>
</organism>
<name>A0ABR3WDX9_9PEZI</name>
<reference evidence="8 9" key="1">
    <citation type="journal article" date="2024" name="Commun. Biol.">
        <title>Comparative genomic analysis of thermophilic fungi reveals convergent evolutionary adaptations and gene losses.</title>
        <authorList>
            <person name="Steindorff A.S."/>
            <person name="Aguilar-Pontes M.V."/>
            <person name="Robinson A.J."/>
            <person name="Andreopoulos B."/>
            <person name="LaButti K."/>
            <person name="Kuo A."/>
            <person name="Mondo S."/>
            <person name="Riley R."/>
            <person name="Otillar R."/>
            <person name="Haridas S."/>
            <person name="Lipzen A."/>
            <person name="Grimwood J."/>
            <person name="Schmutz J."/>
            <person name="Clum A."/>
            <person name="Reid I.D."/>
            <person name="Moisan M.C."/>
            <person name="Butler G."/>
            <person name="Nguyen T.T.M."/>
            <person name="Dewar K."/>
            <person name="Conant G."/>
            <person name="Drula E."/>
            <person name="Henrissat B."/>
            <person name="Hansel C."/>
            <person name="Singer S."/>
            <person name="Hutchinson M.I."/>
            <person name="de Vries R.P."/>
            <person name="Natvig D.O."/>
            <person name="Powell A.J."/>
            <person name="Tsang A."/>
            <person name="Grigoriev I.V."/>
        </authorList>
    </citation>
    <scope>NUCLEOTIDE SEQUENCE [LARGE SCALE GENOMIC DNA]</scope>
    <source>
        <strain evidence="8 9">ATCC 24622</strain>
    </source>
</reference>
<evidence type="ECO:0000259" key="5">
    <source>
        <dbReference type="Pfam" id="PF01055"/>
    </source>
</evidence>
<evidence type="ECO:0000259" key="7">
    <source>
        <dbReference type="Pfam" id="PF21365"/>
    </source>
</evidence>
<feature type="domain" description="Glycoside hydrolase family 31 TIM barrel" evidence="5">
    <location>
        <begin position="282"/>
        <end position="599"/>
    </location>
</feature>
<dbReference type="InterPro" id="IPR011013">
    <property type="entry name" value="Gal_mutarotase_sf_dom"/>
</dbReference>
<sequence length="787" mass="87689">MVKFSHGCWHPAPNTLIDWAVEVVKAEPRDDYLHIVTCSKPINHRGDTLNNPTLTHHISSPVDDVLHLSSTHWKGQKSVSAGPHFELFPAGQPDHSKAVKTSKTGNEAKFAVGDLTATVNTAPKSFNLDFAHGSRKLTSLGWRSIGYVKQNTTALHPKENYTNPNKGERWTTYQLSLGVGEKIYGLGERFGPFVKNGQTVDIWNDDGGTGSELTYKNIPFFLSSAGYGVFIPTSSLVSLEIQSERTTRVNIAVPGESLAMYLIYGPSPKEIIGKYALLTGKPALPPAWTFGLWLTTSFTTEYDEATVNSFLDGMKERDIPVSVFHYDCFWMKGFQWCDFEFDQDFFPDAAGQLRRLKDRGQHVCVWINPYIAQESKLFDEGAEKGYFIKRSDGSVWQYDFWQAGMAFVDFTNPDACKWYQSKLQALVAMGVDSFKTDFGERIPTGDVVYFDGSDPQKMHNYYAFLYNKVTFEVLEKSLGKNNAALFARSATAGCQRFPVHWGGDPYSTFPAMAETLRGGLSLALSGFGYWAHDIGGFEGNPDPGLFKRWIAFGLLSSHSRLHGSGSFRVPWLVDPSEEASRVLARFVAWKHRLMPYLYAQALATHRTGVPMLRAALLELPGDPVAWNLDTQYFLGDSLLVAPVFNEEGEVTYYVPRGGWYGVLDGKWRQGPGYVTEQHDFFSLPVLLRPGRAIVLGDERLSKDNVVYDWADKTTILVNPADGMDEVVEIPNHEALGEVQVKLSIKNEKGLLRVAVLQGQLKSDATVQVASGKSGDLKLSAREVEILL</sequence>
<dbReference type="Pfam" id="PF01055">
    <property type="entry name" value="Glyco_hydro_31_2nd"/>
    <property type="match status" value="1"/>
</dbReference>
<evidence type="ECO:0000256" key="3">
    <source>
        <dbReference type="ARBA" id="ARBA00023295"/>
    </source>
</evidence>
<dbReference type="Pfam" id="PF21365">
    <property type="entry name" value="Glyco_hydro_31_3rd"/>
    <property type="match status" value="1"/>
</dbReference>
<keyword evidence="3 4" id="KW-0326">Glycosidase</keyword>
<evidence type="ECO:0000256" key="2">
    <source>
        <dbReference type="ARBA" id="ARBA00022801"/>
    </source>
</evidence>
<evidence type="ECO:0000313" key="8">
    <source>
        <dbReference type="EMBL" id="KAL1859672.1"/>
    </source>
</evidence>